<name>A0A0W0GBX1_MONRR</name>
<proteinExistence type="predicted"/>
<reference evidence="1 2" key="1">
    <citation type="submission" date="2015-12" db="EMBL/GenBank/DDBJ databases">
        <title>Draft genome sequence of Moniliophthora roreri, the causal agent of frosty pod rot of cacao.</title>
        <authorList>
            <person name="Aime M.C."/>
            <person name="Diaz-Valderrama J.R."/>
            <person name="Kijpornyongpan T."/>
            <person name="Phillips-Mora W."/>
        </authorList>
    </citation>
    <scope>NUCLEOTIDE SEQUENCE [LARGE SCALE GENOMIC DNA]</scope>
    <source>
        <strain evidence="1 2">MCA 2952</strain>
    </source>
</reference>
<gene>
    <name evidence="1" type="ORF">WG66_1368</name>
</gene>
<comment type="caution">
    <text evidence="1">The sequence shown here is derived from an EMBL/GenBank/DDBJ whole genome shotgun (WGS) entry which is preliminary data.</text>
</comment>
<sequence length="76" mass="8643">MPPKANKDWPDHNDWIASTKAVLDFTLHASNNLKKPLNYKHIADCDAAYEIYAHGIKFLDDQIKTGVFKPAQYNAL</sequence>
<dbReference type="EMBL" id="LATX01000511">
    <property type="protein sequence ID" value="KTB46056.1"/>
    <property type="molecule type" value="Genomic_DNA"/>
</dbReference>
<dbReference type="Proteomes" id="UP000054988">
    <property type="component" value="Unassembled WGS sequence"/>
</dbReference>
<dbReference type="AlphaFoldDB" id="A0A0W0GBX1"/>
<organism evidence="1 2">
    <name type="scientific">Moniliophthora roreri</name>
    <name type="common">Frosty pod rot fungus</name>
    <name type="synonym">Monilia roreri</name>
    <dbReference type="NCBI Taxonomy" id="221103"/>
    <lineage>
        <taxon>Eukaryota</taxon>
        <taxon>Fungi</taxon>
        <taxon>Dikarya</taxon>
        <taxon>Basidiomycota</taxon>
        <taxon>Agaricomycotina</taxon>
        <taxon>Agaricomycetes</taxon>
        <taxon>Agaricomycetidae</taxon>
        <taxon>Agaricales</taxon>
        <taxon>Marasmiineae</taxon>
        <taxon>Marasmiaceae</taxon>
        <taxon>Moniliophthora</taxon>
    </lineage>
</organism>
<evidence type="ECO:0000313" key="1">
    <source>
        <dbReference type="EMBL" id="KTB46056.1"/>
    </source>
</evidence>
<evidence type="ECO:0000313" key="2">
    <source>
        <dbReference type="Proteomes" id="UP000054988"/>
    </source>
</evidence>
<protein>
    <submittedName>
        <fullName evidence="1">Uncharacterized protein</fullName>
    </submittedName>
</protein>
<accession>A0A0W0GBX1</accession>